<feature type="region of interest" description="Disordered" evidence="4">
    <location>
        <begin position="218"/>
        <end position="245"/>
    </location>
</feature>
<feature type="compositionally biased region" description="Polar residues" evidence="4">
    <location>
        <begin position="872"/>
        <end position="884"/>
    </location>
</feature>
<dbReference type="InterPro" id="IPR011990">
    <property type="entry name" value="TPR-like_helical_dom_sf"/>
</dbReference>
<evidence type="ECO:0000313" key="5">
    <source>
        <dbReference type="EMBL" id="PWN19044.1"/>
    </source>
</evidence>
<evidence type="ECO:0000256" key="3">
    <source>
        <dbReference type="SAM" id="Coils"/>
    </source>
</evidence>
<dbReference type="GeneID" id="37017112"/>
<name>A0A316U2J9_9BASI</name>
<dbReference type="Proteomes" id="UP000245942">
    <property type="component" value="Unassembled WGS sequence"/>
</dbReference>
<dbReference type="InterPro" id="IPR050872">
    <property type="entry name" value="PPR_P_subfamily"/>
</dbReference>
<dbReference type="Pfam" id="PF13812">
    <property type="entry name" value="PPR_3"/>
    <property type="match status" value="1"/>
</dbReference>
<dbReference type="Gene3D" id="1.25.40.10">
    <property type="entry name" value="Tetratricopeptide repeat domain"/>
    <property type="match status" value="3"/>
</dbReference>
<evidence type="ECO:0000313" key="6">
    <source>
        <dbReference type="Proteomes" id="UP000245942"/>
    </source>
</evidence>
<gene>
    <name evidence="5" type="ORF">BCV69DRAFT_59074</name>
</gene>
<proteinExistence type="inferred from homology"/>
<evidence type="ECO:0000256" key="1">
    <source>
        <dbReference type="ARBA" id="ARBA00007626"/>
    </source>
</evidence>
<dbReference type="Pfam" id="PF13041">
    <property type="entry name" value="PPR_2"/>
    <property type="match status" value="1"/>
</dbReference>
<feature type="region of interest" description="Disordered" evidence="4">
    <location>
        <begin position="869"/>
        <end position="888"/>
    </location>
</feature>
<comment type="similarity">
    <text evidence="1">Belongs to the PPR family. P subfamily.</text>
</comment>
<accession>A0A316U2J9</accession>
<organism evidence="5 6">
    <name type="scientific">Pseudomicrostroma glucosiphilum</name>
    <dbReference type="NCBI Taxonomy" id="1684307"/>
    <lineage>
        <taxon>Eukaryota</taxon>
        <taxon>Fungi</taxon>
        <taxon>Dikarya</taxon>
        <taxon>Basidiomycota</taxon>
        <taxon>Ustilaginomycotina</taxon>
        <taxon>Exobasidiomycetes</taxon>
        <taxon>Microstromatales</taxon>
        <taxon>Microstromatales incertae sedis</taxon>
        <taxon>Pseudomicrostroma</taxon>
    </lineage>
</organism>
<dbReference type="PANTHER" id="PTHR46128">
    <property type="entry name" value="MITOCHONDRIAL GROUP I INTRON SPLICING FACTOR CCM1"/>
    <property type="match status" value="1"/>
</dbReference>
<dbReference type="NCBIfam" id="TIGR00756">
    <property type="entry name" value="PPR"/>
    <property type="match status" value="2"/>
</dbReference>
<feature type="repeat" description="PPR" evidence="2">
    <location>
        <begin position="413"/>
        <end position="447"/>
    </location>
</feature>
<sequence length="991" mass="107788">MASSSSRSAWPQLRLVRSHALPPRSTPPGLRMPSTHSHRGPSTASSSSWSSFSSSAQSSSFTVHTPPAPSKSWYQNRNRNGQPRPPRAQGDPHNQALYDFRVALTQGDLDKAWDARQRLVELGTLQTIGEVGRRDLRKLVRRGKSGVGKPTTLDLDECAAILIKEETRLAVESTRGTEIVRWMLQYIRIGEDERAVAIAKDYLDLSGLRELPLDKGKEREVEAEAKGGSNEESEEAASIAAELDESEVARQTASSDARLMLPTFLPDLLILLAHLTVKREGHARSMLPLMRQLPMPDRTKLWIYSRVRIEKLLANAQREDDENKSTSQLAGELAPIIYALELAWGLDRPQAQVRSNALARLFGDLFAKGNFNAALGLLDALIDGTRGPEAWLWVSGLPRSDAVPASTPKPDVDDYVWATLLSGSLMKGKLEIASKVWSHLISLGIKPSQQVYNALLKGYAQLGNWDALESVWSELTAQTGPSAGPDMYCYTTMITALFQSRRIDDAMDLFEEYKNKAASAERAANSLSQKSTSVVTYNAVLFGLLKGERDAQAKALLAAMLSPTKAASVPGPNTSTLNTMLRAYARVGNLTALTDLLTTSQSWNVIPDVITYTTVLDALIRHGAPGSSARAVSAVHGMMKANNINMTPVTWTVLLKGLLRDSSTSTNEVGQDAVPSDVAALRMKREQIATGLALVSEMVGTGHRPNEVTWTALIQSGCDLQRIIDEGDLANTNGNGTSPDISLPQGANIGAVLTPVAPLKESNRSIERLRSLRPGTFLTLSILESMRRDYIQPNRKTYHFLLASLLRAIPGSAPSQEHLEAARATFTRGLSVLDHFCAQLFTMTTAPPSTHNPLQQRSDSAPIRLRTLVPPTATQAGSRKSSNLPPEPNDVSMRILLEALLWRLNALSSIAQPLRNQAVSASGSGSSSVTVAMLQEVEKDLDLTKSVMQEALVRLKVVNLLRASRREGMGGDGASASLARMRERVEAIVSA</sequence>
<dbReference type="InterPro" id="IPR002885">
    <property type="entry name" value="PPR_rpt"/>
</dbReference>
<protein>
    <recommendedName>
        <fullName evidence="7">Pentacotripeptide-repeat region of PRORP domain-containing protein</fullName>
    </recommendedName>
</protein>
<dbReference type="OrthoDB" id="3367042at2759"/>
<evidence type="ECO:0008006" key="7">
    <source>
        <dbReference type="Google" id="ProtNLM"/>
    </source>
</evidence>
<dbReference type="EMBL" id="KZ819333">
    <property type="protein sequence ID" value="PWN19044.1"/>
    <property type="molecule type" value="Genomic_DNA"/>
</dbReference>
<feature type="repeat" description="PPR" evidence="2">
    <location>
        <begin position="486"/>
        <end position="520"/>
    </location>
</feature>
<dbReference type="RefSeq" id="XP_025346204.1">
    <property type="nucleotide sequence ID" value="XM_025495378.1"/>
</dbReference>
<dbReference type="PROSITE" id="PS51375">
    <property type="entry name" value="PPR"/>
    <property type="match status" value="2"/>
</dbReference>
<reference evidence="5 6" key="1">
    <citation type="journal article" date="2018" name="Mol. Biol. Evol.">
        <title>Broad Genomic Sampling Reveals a Smut Pathogenic Ancestry of the Fungal Clade Ustilaginomycotina.</title>
        <authorList>
            <person name="Kijpornyongpan T."/>
            <person name="Mondo S.J."/>
            <person name="Barry K."/>
            <person name="Sandor L."/>
            <person name="Lee J."/>
            <person name="Lipzen A."/>
            <person name="Pangilinan J."/>
            <person name="LaButti K."/>
            <person name="Hainaut M."/>
            <person name="Henrissat B."/>
            <person name="Grigoriev I.V."/>
            <person name="Spatafora J.W."/>
            <person name="Aime M.C."/>
        </authorList>
    </citation>
    <scope>NUCLEOTIDE SEQUENCE [LARGE SCALE GENOMIC DNA]</scope>
    <source>
        <strain evidence="5 6">MCA 4718</strain>
    </source>
</reference>
<keyword evidence="6" id="KW-1185">Reference proteome</keyword>
<feature type="coiled-coil region" evidence="3">
    <location>
        <begin position="503"/>
        <end position="530"/>
    </location>
</feature>
<feature type="compositionally biased region" description="Low complexity" evidence="4">
    <location>
        <begin position="226"/>
        <end position="241"/>
    </location>
</feature>
<evidence type="ECO:0000256" key="4">
    <source>
        <dbReference type="SAM" id="MobiDB-lite"/>
    </source>
</evidence>
<dbReference type="AlphaFoldDB" id="A0A316U2J9"/>
<dbReference type="Pfam" id="PF01535">
    <property type="entry name" value="PPR"/>
    <property type="match status" value="1"/>
</dbReference>
<feature type="compositionally biased region" description="Low complexity" evidence="4">
    <location>
        <begin position="42"/>
        <end position="62"/>
    </location>
</feature>
<keyword evidence="3" id="KW-0175">Coiled coil</keyword>
<feature type="region of interest" description="Disordered" evidence="4">
    <location>
        <begin position="1"/>
        <end position="93"/>
    </location>
</feature>
<evidence type="ECO:0000256" key="2">
    <source>
        <dbReference type="PROSITE-ProRule" id="PRU00708"/>
    </source>
</evidence>
<dbReference type="PANTHER" id="PTHR46128:SF196">
    <property type="entry name" value="PENTACOTRIPEPTIDE-REPEAT REGION OF PRORP DOMAIN-CONTAINING PROTEIN"/>
    <property type="match status" value="1"/>
</dbReference>
<dbReference type="STRING" id="1684307.A0A316U2J9"/>